<organism evidence="2 3">
    <name type="scientific">Pisum sativum</name>
    <name type="common">Garden pea</name>
    <name type="synonym">Lathyrus oleraceus</name>
    <dbReference type="NCBI Taxonomy" id="3888"/>
    <lineage>
        <taxon>Eukaryota</taxon>
        <taxon>Viridiplantae</taxon>
        <taxon>Streptophyta</taxon>
        <taxon>Embryophyta</taxon>
        <taxon>Tracheophyta</taxon>
        <taxon>Spermatophyta</taxon>
        <taxon>Magnoliopsida</taxon>
        <taxon>eudicotyledons</taxon>
        <taxon>Gunneridae</taxon>
        <taxon>Pentapetalae</taxon>
        <taxon>rosids</taxon>
        <taxon>fabids</taxon>
        <taxon>Fabales</taxon>
        <taxon>Fabaceae</taxon>
        <taxon>Papilionoideae</taxon>
        <taxon>50 kb inversion clade</taxon>
        <taxon>NPAAA clade</taxon>
        <taxon>Hologalegina</taxon>
        <taxon>IRL clade</taxon>
        <taxon>Fabeae</taxon>
        <taxon>Lathyrus</taxon>
    </lineage>
</organism>
<dbReference type="EMBL" id="JAMSHJ010000006">
    <property type="protein sequence ID" value="KAI5399487.1"/>
    <property type="molecule type" value="Genomic_DNA"/>
</dbReference>
<name>A0A9D5A6J3_PEA</name>
<sequence length="212" mass="24334">MASFSSRTYGPHWFKIKFSTLSPGNQFEAVNIWVDFFKPTILSTRISIGKVGLGHVGNQPNWVARLFGFSQFLPRSLFTKDVEICLATTTLTKKVYKACLDFHAKKIINLSPFKFEAFFHCTKEFDEWWTRYHNSVVYDQRVDEEDNEVEEKDKNDDHEESEKVIPICVTPLPVHIAADAQQSTPWGASNNKELDAYKILNSNQPLTNSPPK</sequence>
<feature type="region of interest" description="Disordered" evidence="1">
    <location>
        <begin position="143"/>
        <end position="163"/>
    </location>
</feature>
<accession>A0A9D5A6J3</accession>
<evidence type="ECO:0000313" key="2">
    <source>
        <dbReference type="EMBL" id="KAI5399487.1"/>
    </source>
</evidence>
<dbReference type="Proteomes" id="UP001058974">
    <property type="component" value="Chromosome 6"/>
</dbReference>
<evidence type="ECO:0000256" key="1">
    <source>
        <dbReference type="SAM" id="MobiDB-lite"/>
    </source>
</evidence>
<proteinExistence type="predicted"/>
<evidence type="ECO:0000313" key="3">
    <source>
        <dbReference type="Proteomes" id="UP001058974"/>
    </source>
</evidence>
<gene>
    <name evidence="2" type="ORF">KIW84_064722</name>
</gene>
<dbReference type="Gramene" id="Psat06G0472200-T1">
    <property type="protein sequence ID" value="KAI5399487.1"/>
    <property type="gene ID" value="KIW84_064722"/>
</dbReference>
<comment type="caution">
    <text evidence="2">The sequence shown here is derived from an EMBL/GenBank/DDBJ whole genome shotgun (WGS) entry which is preliminary data.</text>
</comment>
<reference evidence="2 3" key="1">
    <citation type="journal article" date="2022" name="Nat. Genet.">
        <title>Improved pea reference genome and pan-genome highlight genomic features and evolutionary characteristics.</title>
        <authorList>
            <person name="Yang T."/>
            <person name="Liu R."/>
            <person name="Luo Y."/>
            <person name="Hu S."/>
            <person name="Wang D."/>
            <person name="Wang C."/>
            <person name="Pandey M.K."/>
            <person name="Ge S."/>
            <person name="Xu Q."/>
            <person name="Li N."/>
            <person name="Li G."/>
            <person name="Huang Y."/>
            <person name="Saxena R.K."/>
            <person name="Ji Y."/>
            <person name="Li M."/>
            <person name="Yan X."/>
            <person name="He Y."/>
            <person name="Liu Y."/>
            <person name="Wang X."/>
            <person name="Xiang C."/>
            <person name="Varshney R.K."/>
            <person name="Ding H."/>
            <person name="Gao S."/>
            <person name="Zong X."/>
        </authorList>
    </citation>
    <scope>NUCLEOTIDE SEQUENCE [LARGE SCALE GENOMIC DNA]</scope>
    <source>
        <strain evidence="2 3">cv. Zhongwan 6</strain>
    </source>
</reference>
<feature type="compositionally biased region" description="Basic and acidic residues" evidence="1">
    <location>
        <begin position="151"/>
        <end position="163"/>
    </location>
</feature>
<keyword evidence="3" id="KW-1185">Reference proteome</keyword>
<dbReference type="AlphaFoldDB" id="A0A9D5A6J3"/>
<protein>
    <submittedName>
        <fullName evidence="2">Uncharacterized protein</fullName>
    </submittedName>
</protein>